<feature type="transmembrane region" description="Helical" evidence="1">
    <location>
        <begin position="85"/>
        <end position="109"/>
    </location>
</feature>
<evidence type="ECO:0000313" key="3">
    <source>
        <dbReference type="Proteomes" id="UP000672526"/>
    </source>
</evidence>
<evidence type="ECO:0000256" key="1">
    <source>
        <dbReference type="SAM" id="Phobius"/>
    </source>
</evidence>
<keyword evidence="1" id="KW-0812">Transmembrane</keyword>
<dbReference type="Proteomes" id="UP000672526">
    <property type="component" value="Unassembled WGS sequence"/>
</dbReference>
<sequence length="141" mass="14576">MRCQRFINHAAAAEEQWVDGCYVPAMCCVASESLRGAGLQFASFVEAAMKDTEMERWPLAALVCVCLGGLMLKACVFGQCAPTPAGLAAPACGDFLVFLGGVGSAGLLCSKLFGPARVGSTLFWVFLAGIIGAALLFCSGA</sequence>
<reference evidence="2 3" key="1">
    <citation type="submission" date="2021-02" db="EMBL/GenBank/DDBJ databases">
        <authorList>
            <person name="Vanwijnsberghe S."/>
        </authorList>
    </citation>
    <scope>NUCLEOTIDE SEQUENCE [LARGE SCALE GENOMIC DNA]</scope>
    <source>
        <strain evidence="2 3">LMG 31837</strain>
    </source>
</reference>
<dbReference type="EMBL" id="CAJNBK010000048">
    <property type="protein sequence ID" value="CAE6839127.1"/>
    <property type="molecule type" value="Genomic_DNA"/>
</dbReference>
<keyword evidence="3" id="KW-1185">Reference proteome</keyword>
<accession>A0ABM8SWY2</accession>
<name>A0ABM8SWY2_9BURK</name>
<gene>
    <name evidence="2" type="ORF">R69888_06897</name>
</gene>
<evidence type="ECO:0000313" key="2">
    <source>
        <dbReference type="EMBL" id="CAE6839127.1"/>
    </source>
</evidence>
<keyword evidence="1" id="KW-1133">Transmembrane helix</keyword>
<protein>
    <submittedName>
        <fullName evidence="2">Uncharacterized protein</fullName>
    </submittedName>
</protein>
<proteinExistence type="predicted"/>
<feature type="transmembrane region" description="Helical" evidence="1">
    <location>
        <begin position="59"/>
        <end position="79"/>
    </location>
</feature>
<feature type="transmembrane region" description="Helical" evidence="1">
    <location>
        <begin position="121"/>
        <end position="137"/>
    </location>
</feature>
<comment type="caution">
    <text evidence="2">The sequence shown here is derived from an EMBL/GenBank/DDBJ whole genome shotgun (WGS) entry which is preliminary data.</text>
</comment>
<organism evidence="2 3">
    <name type="scientific">Paraburkholderia haematera</name>
    <dbReference type="NCBI Taxonomy" id="2793077"/>
    <lineage>
        <taxon>Bacteria</taxon>
        <taxon>Pseudomonadati</taxon>
        <taxon>Pseudomonadota</taxon>
        <taxon>Betaproteobacteria</taxon>
        <taxon>Burkholderiales</taxon>
        <taxon>Burkholderiaceae</taxon>
        <taxon>Paraburkholderia</taxon>
    </lineage>
</organism>
<keyword evidence="1" id="KW-0472">Membrane</keyword>